<dbReference type="AlphaFoldDB" id="A0A8T0HQD0"/>
<gene>
    <name evidence="2" type="ORF">KC19_VG145000</name>
</gene>
<evidence type="ECO:0000313" key="3">
    <source>
        <dbReference type="Proteomes" id="UP000822688"/>
    </source>
</evidence>
<dbReference type="EMBL" id="CM026426">
    <property type="protein sequence ID" value="KAG0573056.1"/>
    <property type="molecule type" value="Genomic_DNA"/>
</dbReference>
<feature type="region of interest" description="Disordered" evidence="1">
    <location>
        <begin position="106"/>
        <end position="157"/>
    </location>
</feature>
<accession>A0A8T0HQD0</accession>
<sequence>MKTDLRMDQQERTEDEGVDFAFWVGEAPRASRTGSTSKSRGSNAEMLSACFCARFANCSSNVEINAILSSVLAMGKCRMSSSCFWMSSRTGFACFAPEKGAAGVGDATSDTASTLPHATRYEDPGRPPGMTAGKSAKTGFDCKGGDAPRDGRTDSAALDDLDKETLGFWLLDIPEYPLSR</sequence>
<evidence type="ECO:0000313" key="2">
    <source>
        <dbReference type="EMBL" id="KAG0573056.1"/>
    </source>
</evidence>
<protein>
    <submittedName>
        <fullName evidence="2">Uncharacterized protein</fullName>
    </submittedName>
</protein>
<evidence type="ECO:0000256" key="1">
    <source>
        <dbReference type="SAM" id="MobiDB-lite"/>
    </source>
</evidence>
<comment type="caution">
    <text evidence="2">The sequence shown here is derived from an EMBL/GenBank/DDBJ whole genome shotgun (WGS) entry which is preliminary data.</text>
</comment>
<dbReference type="Proteomes" id="UP000822688">
    <property type="component" value="Chromosome V"/>
</dbReference>
<name>A0A8T0HQD0_CERPU</name>
<proteinExistence type="predicted"/>
<keyword evidence="3" id="KW-1185">Reference proteome</keyword>
<organism evidence="2 3">
    <name type="scientific">Ceratodon purpureus</name>
    <name type="common">Fire moss</name>
    <name type="synonym">Dicranum purpureum</name>
    <dbReference type="NCBI Taxonomy" id="3225"/>
    <lineage>
        <taxon>Eukaryota</taxon>
        <taxon>Viridiplantae</taxon>
        <taxon>Streptophyta</taxon>
        <taxon>Embryophyta</taxon>
        <taxon>Bryophyta</taxon>
        <taxon>Bryophytina</taxon>
        <taxon>Bryopsida</taxon>
        <taxon>Dicranidae</taxon>
        <taxon>Pseudoditrichales</taxon>
        <taxon>Ditrichaceae</taxon>
        <taxon>Ceratodon</taxon>
    </lineage>
</organism>
<feature type="compositionally biased region" description="Basic and acidic residues" evidence="1">
    <location>
        <begin position="143"/>
        <end position="153"/>
    </location>
</feature>
<reference evidence="2" key="1">
    <citation type="submission" date="2020-06" db="EMBL/GenBank/DDBJ databases">
        <title>WGS assembly of Ceratodon purpureus strain R40.</title>
        <authorList>
            <person name="Carey S.B."/>
            <person name="Jenkins J."/>
            <person name="Shu S."/>
            <person name="Lovell J.T."/>
            <person name="Sreedasyam A."/>
            <person name="Maumus F."/>
            <person name="Tiley G.P."/>
            <person name="Fernandez-Pozo N."/>
            <person name="Barry K."/>
            <person name="Chen C."/>
            <person name="Wang M."/>
            <person name="Lipzen A."/>
            <person name="Daum C."/>
            <person name="Saski C.A."/>
            <person name="Payton A.C."/>
            <person name="Mcbreen J.C."/>
            <person name="Conrad R.E."/>
            <person name="Kollar L.M."/>
            <person name="Olsson S."/>
            <person name="Huttunen S."/>
            <person name="Landis J.B."/>
            <person name="Wickett N.J."/>
            <person name="Johnson M.G."/>
            <person name="Rensing S.A."/>
            <person name="Grimwood J."/>
            <person name="Schmutz J."/>
            <person name="Mcdaniel S.F."/>
        </authorList>
    </citation>
    <scope>NUCLEOTIDE SEQUENCE</scope>
    <source>
        <strain evidence="2">R40</strain>
    </source>
</reference>